<dbReference type="InterPro" id="IPR002401">
    <property type="entry name" value="Cyt_P450_E_grp-I"/>
</dbReference>
<dbReference type="InterPro" id="IPR001128">
    <property type="entry name" value="Cyt_P450"/>
</dbReference>
<feature type="binding site" description="axial binding residue" evidence="12">
    <location>
        <position position="422"/>
    </location>
    <ligand>
        <name>heme</name>
        <dbReference type="ChEBI" id="CHEBI:30413"/>
    </ligand>
    <ligandPart>
        <name>Fe</name>
        <dbReference type="ChEBI" id="CHEBI:18248"/>
    </ligandPart>
</feature>
<organism evidence="14 15">
    <name type="scientific">Paspalum notatum var. saurae</name>
    <dbReference type="NCBI Taxonomy" id="547442"/>
    <lineage>
        <taxon>Eukaryota</taxon>
        <taxon>Viridiplantae</taxon>
        <taxon>Streptophyta</taxon>
        <taxon>Embryophyta</taxon>
        <taxon>Tracheophyta</taxon>
        <taxon>Spermatophyta</taxon>
        <taxon>Magnoliopsida</taxon>
        <taxon>Liliopsida</taxon>
        <taxon>Poales</taxon>
        <taxon>Poaceae</taxon>
        <taxon>PACMAD clade</taxon>
        <taxon>Panicoideae</taxon>
        <taxon>Andropogonodae</taxon>
        <taxon>Paspaleae</taxon>
        <taxon>Paspalinae</taxon>
        <taxon>Paspalum</taxon>
    </lineage>
</organism>
<keyword evidence="7" id="KW-1133">Transmembrane helix</keyword>
<keyword evidence="6 12" id="KW-0479">Metal-binding</keyword>
<evidence type="ECO:0000256" key="11">
    <source>
        <dbReference type="ARBA" id="ARBA00023136"/>
    </source>
</evidence>
<dbReference type="InterPro" id="IPR052306">
    <property type="entry name" value="CYP450_71D"/>
</dbReference>
<keyword evidence="15" id="KW-1185">Reference proteome</keyword>
<evidence type="ECO:0000256" key="8">
    <source>
        <dbReference type="ARBA" id="ARBA00023002"/>
    </source>
</evidence>
<evidence type="ECO:0008006" key="16">
    <source>
        <dbReference type="Google" id="ProtNLM"/>
    </source>
</evidence>
<evidence type="ECO:0000256" key="2">
    <source>
        <dbReference type="ARBA" id="ARBA00004167"/>
    </source>
</evidence>
<accession>A0AAQ3SD67</accession>
<dbReference type="InterPro" id="IPR036396">
    <property type="entry name" value="Cyt_P450_sf"/>
</dbReference>
<evidence type="ECO:0000313" key="15">
    <source>
        <dbReference type="Proteomes" id="UP001341281"/>
    </source>
</evidence>
<dbReference type="PANTHER" id="PTHR47953:SF19">
    <property type="entry name" value="OS06G0641600 PROTEIN"/>
    <property type="match status" value="1"/>
</dbReference>
<evidence type="ECO:0000256" key="9">
    <source>
        <dbReference type="ARBA" id="ARBA00023004"/>
    </source>
</evidence>
<reference evidence="14 15" key="1">
    <citation type="submission" date="2024-02" db="EMBL/GenBank/DDBJ databases">
        <title>High-quality chromosome-scale genome assembly of Pensacola bahiagrass (Paspalum notatum Flugge var. saurae).</title>
        <authorList>
            <person name="Vega J.M."/>
            <person name="Podio M."/>
            <person name="Orjuela J."/>
            <person name="Siena L.A."/>
            <person name="Pessino S.C."/>
            <person name="Combes M.C."/>
            <person name="Mariac C."/>
            <person name="Albertini E."/>
            <person name="Pupilli F."/>
            <person name="Ortiz J.P.A."/>
            <person name="Leblanc O."/>
        </authorList>
    </citation>
    <scope>NUCLEOTIDE SEQUENCE [LARGE SCALE GENOMIC DNA]</scope>
    <source>
        <strain evidence="14">R1</strain>
        <tissue evidence="14">Leaf</tissue>
    </source>
</reference>
<dbReference type="Proteomes" id="UP001341281">
    <property type="component" value="Chromosome 01"/>
</dbReference>
<keyword evidence="5" id="KW-0812">Transmembrane</keyword>
<dbReference type="GO" id="GO:0004497">
    <property type="term" value="F:monooxygenase activity"/>
    <property type="evidence" value="ECO:0007669"/>
    <property type="project" value="UniProtKB-KW"/>
</dbReference>
<evidence type="ECO:0000256" key="5">
    <source>
        <dbReference type="ARBA" id="ARBA00022692"/>
    </source>
</evidence>
<comment type="cofactor">
    <cofactor evidence="1 12">
        <name>heme</name>
        <dbReference type="ChEBI" id="CHEBI:30413"/>
    </cofactor>
</comment>
<sequence length="486" mass="54043">MELNTLIAALLLGLLISLLTILASIAESKKWRRRPPGPRGFPLVGSIHHLLTSQPQAALRDLAERHGPEVLQASDLSFASRPSLLAGEIICYGNADVAFAPYGAYWRTSRKLCVLELLSPSKTRQFAPIRDRETMALVAEVRSSGGAAVNLHRLLVSCASSITAMAAFGDRCSGELMEQFLPAVSFVISSISGFCFSDLFPSLRFLDVVTGTKRRLWRARRQLDGVLDKIIAENEARRKAKDDSDGNGDPLSAMLRIRDEGGFEFPFDTTNIKAIILDLFTGGTETVSSIAEWVMAELMKNPDAMVKSQEEVRQAFRDADSRDHESQIEELRYTRMVIKETLRLHPPLPLLLPRLCQKTCTVGAFEVAMGTRVIINAWAIARSTEYWSDADEFRPERFADGVADYKGTRFEFLPFGHGRRMCPGSGFAIASLELMVARLLYYFDWSLPNGMRPEELDMDTTVVGAAARRTNNLLLVASPYEALMEI</sequence>
<dbReference type="InterPro" id="IPR017972">
    <property type="entry name" value="Cyt_P450_CS"/>
</dbReference>
<keyword evidence="9 12" id="KW-0408">Iron</keyword>
<evidence type="ECO:0000256" key="6">
    <source>
        <dbReference type="ARBA" id="ARBA00022723"/>
    </source>
</evidence>
<evidence type="ECO:0000256" key="7">
    <source>
        <dbReference type="ARBA" id="ARBA00022989"/>
    </source>
</evidence>
<evidence type="ECO:0000313" key="14">
    <source>
        <dbReference type="EMBL" id="WVZ50663.1"/>
    </source>
</evidence>
<comment type="subcellular location">
    <subcellularLocation>
        <location evidence="2">Membrane</location>
        <topology evidence="2">Single-pass membrane protein</topology>
    </subcellularLocation>
</comment>
<evidence type="ECO:0000256" key="13">
    <source>
        <dbReference type="RuleBase" id="RU000461"/>
    </source>
</evidence>
<dbReference type="PRINTS" id="PR00463">
    <property type="entry name" value="EP450I"/>
</dbReference>
<dbReference type="CDD" id="cd11072">
    <property type="entry name" value="CYP71-like"/>
    <property type="match status" value="1"/>
</dbReference>
<evidence type="ECO:0000256" key="10">
    <source>
        <dbReference type="ARBA" id="ARBA00023033"/>
    </source>
</evidence>
<protein>
    <recommendedName>
        <fullName evidence="16">Cytochrome P450</fullName>
    </recommendedName>
</protein>
<dbReference type="PANTHER" id="PTHR47953">
    <property type="entry name" value="OS08G0105600 PROTEIN"/>
    <property type="match status" value="1"/>
</dbReference>
<dbReference type="EMBL" id="CP144745">
    <property type="protein sequence ID" value="WVZ50663.1"/>
    <property type="molecule type" value="Genomic_DNA"/>
</dbReference>
<dbReference type="GO" id="GO:0016020">
    <property type="term" value="C:membrane"/>
    <property type="evidence" value="ECO:0007669"/>
    <property type="project" value="UniProtKB-SubCell"/>
</dbReference>
<evidence type="ECO:0000256" key="4">
    <source>
        <dbReference type="ARBA" id="ARBA00022617"/>
    </source>
</evidence>
<evidence type="ECO:0000256" key="3">
    <source>
        <dbReference type="ARBA" id="ARBA00010617"/>
    </source>
</evidence>
<dbReference type="Gene3D" id="1.10.630.10">
    <property type="entry name" value="Cytochrome P450"/>
    <property type="match status" value="1"/>
</dbReference>
<dbReference type="GO" id="GO:0016705">
    <property type="term" value="F:oxidoreductase activity, acting on paired donors, with incorporation or reduction of molecular oxygen"/>
    <property type="evidence" value="ECO:0007669"/>
    <property type="project" value="InterPro"/>
</dbReference>
<dbReference type="AlphaFoldDB" id="A0AAQ3SD67"/>
<dbReference type="FunFam" id="1.10.630.10:FF:000043">
    <property type="entry name" value="Cytochrome P450 99A2"/>
    <property type="match status" value="1"/>
</dbReference>
<keyword evidence="4 12" id="KW-0349">Heme</keyword>
<dbReference type="PRINTS" id="PR00385">
    <property type="entry name" value="P450"/>
</dbReference>
<dbReference type="GO" id="GO:0005506">
    <property type="term" value="F:iron ion binding"/>
    <property type="evidence" value="ECO:0007669"/>
    <property type="project" value="InterPro"/>
</dbReference>
<dbReference type="PROSITE" id="PS00086">
    <property type="entry name" value="CYTOCHROME_P450"/>
    <property type="match status" value="1"/>
</dbReference>
<keyword evidence="8 13" id="KW-0560">Oxidoreductase</keyword>
<name>A0AAQ3SD67_PASNO</name>
<gene>
    <name evidence="14" type="ORF">U9M48_001895</name>
</gene>
<proteinExistence type="inferred from homology"/>
<evidence type="ECO:0000256" key="1">
    <source>
        <dbReference type="ARBA" id="ARBA00001971"/>
    </source>
</evidence>
<keyword evidence="11" id="KW-0472">Membrane</keyword>
<evidence type="ECO:0000256" key="12">
    <source>
        <dbReference type="PIRSR" id="PIRSR602401-1"/>
    </source>
</evidence>
<dbReference type="GO" id="GO:0020037">
    <property type="term" value="F:heme binding"/>
    <property type="evidence" value="ECO:0007669"/>
    <property type="project" value="InterPro"/>
</dbReference>
<dbReference type="SUPFAM" id="SSF48264">
    <property type="entry name" value="Cytochrome P450"/>
    <property type="match status" value="1"/>
</dbReference>
<comment type="similarity">
    <text evidence="3 13">Belongs to the cytochrome P450 family.</text>
</comment>
<dbReference type="Pfam" id="PF00067">
    <property type="entry name" value="p450"/>
    <property type="match status" value="1"/>
</dbReference>
<keyword evidence="10 13" id="KW-0503">Monooxygenase</keyword>